<reference evidence="1" key="1">
    <citation type="submission" date="2021-02" db="EMBL/GenBank/DDBJ databases">
        <title>Genome sequence of Rhodospirillales sp. strain TMPK1 isolated from soil.</title>
        <authorList>
            <person name="Nakai R."/>
            <person name="Kusada H."/>
            <person name="Tamaki H."/>
        </authorList>
    </citation>
    <scope>NUCLEOTIDE SEQUENCE</scope>
    <source>
        <strain evidence="1">TMPK1</strain>
    </source>
</reference>
<evidence type="ECO:0000313" key="1">
    <source>
        <dbReference type="EMBL" id="GIL40342.1"/>
    </source>
</evidence>
<evidence type="ECO:0000313" key="2">
    <source>
        <dbReference type="Proteomes" id="UP000681075"/>
    </source>
</evidence>
<sequence length="90" mass="9444">MGTISQLGGYGAEGRTNAPIQAEFHTMRAIIISIGLTMGLLGTVQTAHAVPFDRVTVRLGRAEPLLAVPSTAPAPVAIAPRAKQRRERAA</sequence>
<protein>
    <submittedName>
        <fullName evidence="1">Uncharacterized protein</fullName>
    </submittedName>
</protein>
<dbReference type="AlphaFoldDB" id="A0A8S8XEF2"/>
<dbReference type="Proteomes" id="UP000681075">
    <property type="component" value="Unassembled WGS sequence"/>
</dbReference>
<dbReference type="EMBL" id="BOPV01000001">
    <property type="protein sequence ID" value="GIL40342.1"/>
    <property type="molecule type" value="Genomic_DNA"/>
</dbReference>
<gene>
    <name evidence="1" type="ORF">TMPK1_25790</name>
</gene>
<comment type="caution">
    <text evidence="1">The sequence shown here is derived from an EMBL/GenBank/DDBJ whole genome shotgun (WGS) entry which is preliminary data.</text>
</comment>
<proteinExistence type="predicted"/>
<organism evidence="1 2">
    <name type="scientific">Roseiterribacter gracilis</name>
    <dbReference type="NCBI Taxonomy" id="2812848"/>
    <lineage>
        <taxon>Bacteria</taxon>
        <taxon>Pseudomonadati</taxon>
        <taxon>Pseudomonadota</taxon>
        <taxon>Alphaproteobacteria</taxon>
        <taxon>Rhodospirillales</taxon>
        <taxon>Roseiterribacteraceae</taxon>
        <taxon>Roseiterribacter</taxon>
    </lineage>
</organism>
<name>A0A8S8XEF2_9PROT</name>
<accession>A0A8S8XEF2</accession>
<keyword evidence="2" id="KW-1185">Reference proteome</keyword>